<evidence type="ECO:0000256" key="3">
    <source>
        <dbReference type="PROSITE-ProRule" id="PRU00023"/>
    </source>
</evidence>
<feature type="compositionally biased region" description="Polar residues" evidence="4">
    <location>
        <begin position="356"/>
        <end position="372"/>
    </location>
</feature>
<feature type="region of interest" description="Disordered" evidence="4">
    <location>
        <begin position="1"/>
        <end position="384"/>
    </location>
</feature>
<dbReference type="InterPro" id="IPR002110">
    <property type="entry name" value="Ankyrin_rpt"/>
</dbReference>
<feature type="compositionally biased region" description="Polar residues" evidence="4">
    <location>
        <begin position="42"/>
        <end position="51"/>
    </location>
</feature>
<feature type="compositionally biased region" description="Basic and acidic residues" evidence="4">
    <location>
        <begin position="300"/>
        <end position="317"/>
    </location>
</feature>
<dbReference type="OrthoDB" id="194358at2759"/>
<gene>
    <name evidence="5" type="ORF">CLIB1423_01S05094</name>
</gene>
<feature type="compositionally biased region" description="Basic and acidic residues" evidence="4">
    <location>
        <begin position="443"/>
        <end position="453"/>
    </location>
</feature>
<feature type="compositionally biased region" description="Basic and acidic residues" evidence="4">
    <location>
        <begin position="469"/>
        <end position="478"/>
    </location>
</feature>
<dbReference type="SUPFAM" id="SSF48403">
    <property type="entry name" value="Ankyrin repeat"/>
    <property type="match status" value="1"/>
</dbReference>
<feature type="compositionally biased region" description="Gly residues" evidence="4">
    <location>
        <begin position="19"/>
        <end position="38"/>
    </location>
</feature>
<proteinExistence type="predicted"/>
<dbReference type="PANTHER" id="PTHR24171">
    <property type="entry name" value="ANKYRIN REPEAT DOMAIN-CONTAINING PROTEIN 39-RELATED"/>
    <property type="match status" value="1"/>
</dbReference>
<feature type="compositionally biased region" description="Low complexity" evidence="4">
    <location>
        <begin position="187"/>
        <end position="213"/>
    </location>
</feature>
<feature type="compositionally biased region" description="Basic and acidic residues" evidence="4">
    <location>
        <begin position="278"/>
        <end position="290"/>
    </location>
</feature>
<keyword evidence="2 3" id="KW-0040">ANK repeat</keyword>
<name>A0A9P0QKA1_9ASCO</name>
<organism evidence="5 6">
    <name type="scientific">[Candida] railenensis</name>
    <dbReference type="NCBI Taxonomy" id="45579"/>
    <lineage>
        <taxon>Eukaryota</taxon>
        <taxon>Fungi</taxon>
        <taxon>Dikarya</taxon>
        <taxon>Ascomycota</taxon>
        <taxon>Saccharomycotina</taxon>
        <taxon>Pichiomycetes</taxon>
        <taxon>Debaryomycetaceae</taxon>
        <taxon>Kurtzmaniella</taxon>
    </lineage>
</organism>
<evidence type="ECO:0000313" key="6">
    <source>
        <dbReference type="Proteomes" id="UP000837801"/>
    </source>
</evidence>
<feature type="repeat" description="ANK" evidence="3">
    <location>
        <begin position="581"/>
        <end position="613"/>
    </location>
</feature>
<feature type="compositionally biased region" description="Gly residues" evidence="4">
    <location>
        <begin position="74"/>
        <end position="84"/>
    </location>
</feature>
<feature type="compositionally biased region" description="Basic and acidic residues" evidence="4">
    <location>
        <begin position="331"/>
        <end position="354"/>
    </location>
</feature>
<feature type="compositionally biased region" description="Basic and acidic residues" evidence="4">
    <location>
        <begin position="149"/>
        <end position="165"/>
    </location>
</feature>
<feature type="region of interest" description="Disordered" evidence="4">
    <location>
        <begin position="877"/>
        <end position="1002"/>
    </location>
</feature>
<dbReference type="Gene3D" id="1.25.40.20">
    <property type="entry name" value="Ankyrin repeat-containing domain"/>
    <property type="match status" value="2"/>
</dbReference>
<dbReference type="Pfam" id="PF12796">
    <property type="entry name" value="Ank_2"/>
    <property type="match status" value="2"/>
</dbReference>
<evidence type="ECO:0000313" key="5">
    <source>
        <dbReference type="EMBL" id="CAH2350215.1"/>
    </source>
</evidence>
<feature type="compositionally biased region" description="Basic and acidic residues" evidence="4">
    <location>
        <begin position="888"/>
        <end position="914"/>
    </location>
</feature>
<feature type="compositionally biased region" description="Low complexity" evidence="4">
    <location>
        <begin position="250"/>
        <end position="275"/>
    </location>
</feature>
<feature type="compositionally biased region" description="Basic and acidic residues" evidence="4">
    <location>
        <begin position="935"/>
        <end position="953"/>
    </location>
</feature>
<feature type="repeat" description="ANK" evidence="3">
    <location>
        <begin position="817"/>
        <end position="849"/>
    </location>
</feature>
<evidence type="ECO:0000256" key="1">
    <source>
        <dbReference type="ARBA" id="ARBA00022737"/>
    </source>
</evidence>
<feature type="compositionally biased region" description="Basic and acidic residues" evidence="4">
    <location>
        <begin position="492"/>
        <end position="509"/>
    </location>
</feature>
<dbReference type="Proteomes" id="UP000837801">
    <property type="component" value="Unassembled WGS sequence"/>
</dbReference>
<evidence type="ECO:0000256" key="2">
    <source>
        <dbReference type="ARBA" id="ARBA00023043"/>
    </source>
</evidence>
<feature type="compositionally biased region" description="Basic and acidic residues" evidence="4">
    <location>
        <begin position="225"/>
        <end position="240"/>
    </location>
</feature>
<dbReference type="PANTHER" id="PTHR24171:SF8">
    <property type="entry name" value="BRCA1-ASSOCIATED RING DOMAIN PROTEIN 1"/>
    <property type="match status" value="1"/>
</dbReference>
<dbReference type="EMBL" id="CAKXYY010000001">
    <property type="protein sequence ID" value="CAH2350215.1"/>
    <property type="molecule type" value="Genomic_DNA"/>
</dbReference>
<dbReference type="PROSITE" id="PS50297">
    <property type="entry name" value="ANK_REP_REGION"/>
    <property type="match status" value="3"/>
</dbReference>
<feature type="compositionally biased region" description="Basic and acidic residues" evidence="4">
    <location>
        <begin position="96"/>
        <end position="135"/>
    </location>
</feature>
<keyword evidence="1" id="KW-0677">Repeat</keyword>
<comment type="caution">
    <text evidence="5">The sequence shown here is derived from an EMBL/GenBank/DDBJ whole genome shotgun (WGS) entry which is preliminary data.</text>
</comment>
<feature type="region of interest" description="Disordered" evidence="4">
    <location>
        <begin position="417"/>
        <end position="566"/>
    </location>
</feature>
<protein>
    <submittedName>
        <fullName evidence="5">Uncharacterized protein</fullName>
    </submittedName>
</protein>
<feature type="repeat" description="ANK" evidence="3">
    <location>
        <begin position="650"/>
        <end position="682"/>
    </location>
</feature>
<keyword evidence="6" id="KW-1185">Reference proteome</keyword>
<feature type="compositionally biased region" description="Acidic residues" evidence="4">
    <location>
        <begin position="526"/>
        <end position="557"/>
    </location>
</feature>
<feature type="compositionally biased region" description="Gly residues" evidence="4">
    <location>
        <begin position="171"/>
        <end position="186"/>
    </location>
</feature>
<reference evidence="5" key="1">
    <citation type="submission" date="2022-03" db="EMBL/GenBank/DDBJ databases">
        <authorList>
            <person name="Legras J.-L."/>
            <person name="Devillers H."/>
            <person name="Grondin C."/>
        </authorList>
    </citation>
    <scope>NUCLEOTIDE SEQUENCE</scope>
    <source>
        <strain evidence="5">CLIB 1423</strain>
    </source>
</reference>
<dbReference type="InterPro" id="IPR036770">
    <property type="entry name" value="Ankyrin_rpt-contain_sf"/>
</dbReference>
<feature type="repeat" description="ANK" evidence="3">
    <location>
        <begin position="614"/>
        <end position="646"/>
    </location>
</feature>
<feature type="compositionally biased region" description="Low complexity" evidence="4">
    <location>
        <begin position="1"/>
        <end position="18"/>
    </location>
</feature>
<feature type="region of interest" description="Disordered" evidence="4">
    <location>
        <begin position="1048"/>
        <end position="1067"/>
    </location>
</feature>
<feature type="compositionally biased region" description="Basic and acidic residues" evidence="4">
    <location>
        <begin position="516"/>
        <end position="525"/>
    </location>
</feature>
<feature type="compositionally biased region" description="Basic and acidic residues" evidence="4">
    <location>
        <begin position="967"/>
        <end position="991"/>
    </location>
</feature>
<evidence type="ECO:0000256" key="4">
    <source>
        <dbReference type="SAM" id="MobiDB-lite"/>
    </source>
</evidence>
<dbReference type="PROSITE" id="PS50088">
    <property type="entry name" value="ANK_REPEAT"/>
    <property type="match status" value="4"/>
</dbReference>
<sequence length="1295" mass="144959">MSQNNYYNNSSNNSNNSGSGNGSGGSRYSGGGYSGGGKKSINYANGGSSYRSADANEWDNSGRRSGRDYYSGYRGSGGGGGGGSSSYSRYDQYGGGRDRDRLPDRGPGPDRERGPEREWGQDRERGPDRDRERGYKSHGKSSYVPSSNPRDRDREGNRRRYDKYDSYSGAAGSGARSGSGSSGPPGGSHATSSTSSTHMASSSFPGSSSSGSGRYNKPSSGSQSEYRRNSPIEGTQDPRRGSYQGDFRKSSSNSNKSNFSSRKSSPNPSTSSASAVAEFKHDQKIQHIFEDENNVNGDVAKPDAQGKETLPKDESKSEGSNGDPIISAESVSEKDIISPELKEETQVEPTKDDTEQSNPTSKSKDSSISNIPNLEKTKSDVDIANSSMLSPVGESVAIDESFLSHMATIKESNNIKDEADLSEAETIPSHSPPKVTKGRRLVRKLEFDQEREKLKRRYYSDEDDEDDKDFLTAEKIQSKDLQSPEGKDDETDQSKDVFSKDKKDVKEEKENEDQGENDKSSKTKIEEDEEEEKYEDDGSDEQSEDEEKVEEEEEKEEEEIHVNKSKSKIIDRPYKLKRDSTGRSLLQRACGKGSLKEVKDYIERGADPNECDYCGFTCLHEAALEGHSKVVEYLISQGADVNKQAQKAGDLETPLIDAAENKHLETVKVLLANGADPRVYNLDGFTALTKIFNEHDGEQGYEDIIQVLEEANGKFNREEKAERDKLREDLEIPRVVEDPNDVYFSDLLKKKNHANSIYKYAAEGIKEFTANYFVEGGRLDHKPDILILAARNGHSELVDIILGLNPGPYDIDQENGCGLTALVASVGRGHTEIVKFLLSKGADPSKIRRQDGLSCLEIAQGATHYDVEEVKILQKHLQKRGVLDEQTDERIANEKPDISTRKTEGDNKPKDADSKKRKSTTISDDGDKKFKKSKSKEPEKIPEKNPEKVHEKPLPQPKPSSVFAKETTPEMTEKPRPRDHTLSPKSEEGSFKRPSGSLSPVPVLQQQVLTKEQEELRVKNAEEARQWQEKVEAKKRARRDMFLRAEREKERKRKEDEERRAKEEEESAKAKIEEDKRKAIEEAHKVKEITEQRDTLERELIFKNYPIGLQQINEAIPAEQFGPLYTFKFDNTEDIYVTDLQVALLTSIATNTLHESISQADSIIPLTSIQKSKIWNLFFPMIGIDRRSPFSDIFKLSHEGHEKFKNLVINFIPLREMNHITGKKLNDEYYVSVDLESLQEFSDSGPNYVVPSCGGDNLEIIINSDALLESRFVPPRLRRRADVLKTLQSTSTPLW</sequence>
<dbReference type="SMART" id="SM00248">
    <property type="entry name" value="ANK"/>
    <property type="match status" value="6"/>
</dbReference>
<accession>A0A9P0QKA1</accession>